<feature type="transmembrane region" description="Helical" evidence="1">
    <location>
        <begin position="12"/>
        <end position="37"/>
    </location>
</feature>
<accession>A0ABD5M5H5</accession>
<dbReference type="AlphaFoldDB" id="A0ABD5M5H5"/>
<organism evidence="2 3">
    <name type="scientific">Halorubrum miltondacostae</name>
    <dbReference type="NCBI Taxonomy" id="3076378"/>
    <lineage>
        <taxon>Archaea</taxon>
        <taxon>Methanobacteriati</taxon>
        <taxon>Methanobacteriota</taxon>
        <taxon>Stenosarchaea group</taxon>
        <taxon>Halobacteria</taxon>
        <taxon>Halobacteriales</taxon>
        <taxon>Haloferacaceae</taxon>
        <taxon>Halorubrum</taxon>
    </lineage>
</organism>
<protein>
    <recommendedName>
        <fullName evidence="4">Peptidase M48 domain-containing protein</fullName>
    </recommendedName>
</protein>
<evidence type="ECO:0000256" key="1">
    <source>
        <dbReference type="SAM" id="Phobius"/>
    </source>
</evidence>
<feature type="transmembrane region" description="Helical" evidence="1">
    <location>
        <begin position="161"/>
        <end position="185"/>
    </location>
</feature>
<dbReference type="RefSeq" id="WP_371159880.1">
    <property type="nucleotide sequence ID" value="NZ_JBEDNX010000001.1"/>
</dbReference>
<keyword evidence="3" id="KW-1185">Reference proteome</keyword>
<evidence type="ECO:0000313" key="3">
    <source>
        <dbReference type="Proteomes" id="UP001567572"/>
    </source>
</evidence>
<reference evidence="2 3" key="1">
    <citation type="submission" date="2024-06" db="EMBL/GenBank/DDBJ databases">
        <title>Halorubrum miltondacostae sp. nov., a potential PHA producer isolated from an inland solar saltern in Rio Maior, Portugal.</title>
        <authorList>
            <person name="Albuquerque L."/>
            <person name="Viver T."/>
            <person name="Barroso C."/>
            <person name="Claudino R."/>
            <person name="Galvan M."/>
            <person name="Simoes G."/>
            <person name="Lobo Da Cunha A."/>
            <person name="Egas C."/>
        </authorList>
    </citation>
    <scope>NUCLEOTIDE SEQUENCE [LARGE SCALE GENOMIC DNA]</scope>
    <source>
        <strain evidence="2 3">RMP-11</strain>
    </source>
</reference>
<gene>
    <name evidence="2" type="ORF">ABNG04_02880</name>
</gene>
<name>A0ABD5M5H5_9EURY</name>
<feature type="transmembrane region" description="Helical" evidence="1">
    <location>
        <begin position="49"/>
        <end position="72"/>
    </location>
</feature>
<dbReference type="EMBL" id="JBEDNY010000001">
    <property type="protein sequence ID" value="MEZ3162830.1"/>
    <property type="molecule type" value="Genomic_DNA"/>
</dbReference>
<comment type="caution">
    <text evidence="2">The sequence shown here is derived from an EMBL/GenBank/DDBJ whole genome shotgun (WGS) entry which is preliminary data.</text>
</comment>
<keyword evidence="1" id="KW-0472">Membrane</keyword>
<evidence type="ECO:0000313" key="2">
    <source>
        <dbReference type="EMBL" id="MEZ3162830.1"/>
    </source>
</evidence>
<evidence type="ECO:0008006" key="4">
    <source>
        <dbReference type="Google" id="ProtNLM"/>
    </source>
</evidence>
<proteinExistence type="predicted"/>
<keyword evidence="1" id="KW-0812">Transmembrane</keyword>
<feature type="transmembrane region" description="Helical" evidence="1">
    <location>
        <begin position="214"/>
        <end position="237"/>
    </location>
</feature>
<sequence length="321" mass="33406">MTDSVDGRGRRGLGALALLAVPAVLAAVPLVPLAALLGPGWLGLVPLGAPGGLLAAVIVGPALSALLGPVLVERRIERLPNVDLDDRRADFVADRVETLAAEVGVDAPAVTAVRVDAANVAVADGYRGSRLVVSTRLLSLPKADRDAALRHALVRLRSRQALLATATLPALAAVETAALLATLLVGRRGDRTAADRRVNRIHGYEPDRERVPSWAYAAAGVLLWAVLLLAWVPATVGDRLGVAGGRRAADAVVARGGTEQRTGLGNAVAFASDAAGAGDWPPLLDRLSLVSMADAETGRVRGTSRQEARTRLARLRSKRTL</sequence>
<dbReference type="Proteomes" id="UP001567572">
    <property type="component" value="Unassembled WGS sequence"/>
</dbReference>
<keyword evidence="1" id="KW-1133">Transmembrane helix</keyword>